<keyword evidence="1" id="KW-1133">Transmembrane helix</keyword>
<proteinExistence type="predicted"/>
<dbReference type="Proteomes" id="UP000662111">
    <property type="component" value="Unassembled WGS sequence"/>
</dbReference>
<dbReference type="RefSeq" id="WP_022922381.1">
    <property type="nucleotide sequence ID" value="NZ_BMLB01000007.1"/>
</dbReference>
<evidence type="ECO:0008006" key="4">
    <source>
        <dbReference type="Google" id="ProtNLM"/>
    </source>
</evidence>
<reference evidence="3" key="1">
    <citation type="journal article" date="2019" name="Int. J. Syst. Evol. Microbiol.">
        <title>The Global Catalogue of Microorganisms (GCM) 10K type strain sequencing project: providing services to taxonomists for standard genome sequencing and annotation.</title>
        <authorList>
            <consortium name="The Broad Institute Genomics Platform"/>
            <consortium name="The Broad Institute Genome Sequencing Center for Infectious Disease"/>
            <person name="Wu L."/>
            <person name="Ma J."/>
        </authorList>
    </citation>
    <scope>NUCLEOTIDE SEQUENCE [LARGE SCALE GENOMIC DNA]</scope>
    <source>
        <strain evidence="3">CGMCC 1.5362</strain>
    </source>
</reference>
<feature type="transmembrane region" description="Helical" evidence="1">
    <location>
        <begin position="21"/>
        <end position="42"/>
    </location>
</feature>
<evidence type="ECO:0000313" key="3">
    <source>
        <dbReference type="Proteomes" id="UP000662111"/>
    </source>
</evidence>
<keyword evidence="3" id="KW-1185">Reference proteome</keyword>
<name>A0ABQ2FCM9_9MICO</name>
<accession>A0ABQ2FCM9</accession>
<keyword evidence="1" id="KW-0812">Transmembrane</keyword>
<sequence length="64" mass="6684">MKSSTFLKRFDRESGQGSLEYLGVIIVAVVIVSLLAATAPTWSSSIKGVFDSAVTAVTGKGTFS</sequence>
<protein>
    <recommendedName>
        <fullName evidence="4">Flp family type IVb pilin</fullName>
    </recommendedName>
</protein>
<evidence type="ECO:0000313" key="2">
    <source>
        <dbReference type="EMBL" id="GGK80510.1"/>
    </source>
</evidence>
<dbReference type="EMBL" id="BMLB01000007">
    <property type="protein sequence ID" value="GGK80510.1"/>
    <property type="molecule type" value="Genomic_DNA"/>
</dbReference>
<comment type="caution">
    <text evidence="2">The sequence shown here is derived from an EMBL/GenBank/DDBJ whole genome shotgun (WGS) entry which is preliminary data.</text>
</comment>
<gene>
    <name evidence="2" type="ORF">GCM10011509_31270</name>
</gene>
<keyword evidence="1" id="KW-0472">Membrane</keyword>
<evidence type="ECO:0000256" key="1">
    <source>
        <dbReference type="SAM" id="Phobius"/>
    </source>
</evidence>
<organism evidence="2 3">
    <name type="scientific">Ornithinimicrobium pekingense</name>
    <dbReference type="NCBI Taxonomy" id="384677"/>
    <lineage>
        <taxon>Bacteria</taxon>
        <taxon>Bacillati</taxon>
        <taxon>Actinomycetota</taxon>
        <taxon>Actinomycetes</taxon>
        <taxon>Micrococcales</taxon>
        <taxon>Ornithinimicrobiaceae</taxon>
        <taxon>Ornithinimicrobium</taxon>
    </lineage>
</organism>